<dbReference type="OrthoDB" id="2927884at2"/>
<evidence type="ECO:0000313" key="2">
    <source>
        <dbReference type="Proteomes" id="UP000027822"/>
    </source>
</evidence>
<gene>
    <name evidence="1" type="ORF">BAMA_23850</name>
</gene>
<sequence length="34" mass="3677">MLDIVLIGVCILLVSSMIGLAKWSDKVTKEGKSK</sequence>
<dbReference type="RefSeq" id="WP_034639261.1">
    <property type="nucleotide sequence ID" value="NZ_CBCSJC010000008.1"/>
</dbReference>
<reference evidence="1 2" key="1">
    <citation type="submission" date="2014-06" db="EMBL/GenBank/DDBJ databases">
        <title>Draft genome sequence of Bacillus manliponensis JCM 15802 (MCCC 1A00708).</title>
        <authorList>
            <person name="Lai Q."/>
            <person name="Liu Y."/>
            <person name="Shao Z."/>
        </authorList>
    </citation>
    <scope>NUCLEOTIDE SEQUENCE [LARGE SCALE GENOMIC DNA]</scope>
    <source>
        <strain evidence="1 2">JCM 15802</strain>
    </source>
</reference>
<dbReference type="Proteomes" id="UP000027822">
    <property type="component" value="Unassembled WGS sequence"/>
</dbReference>
<dbReference type="STRING" id="574376.BAMA_23850"/>
<organism evidence="1 2">
    <name type="scientific">Bacillus manliponensis</name>
    <dbReference type="NCBI Taxonomy" id="574376"/>
    <lineage>
        <taxon>Bacteria</taxon>
        <taxon>Bacillati</taxon>
        <taxon>Bacillota</taxon>
        <taxon>Bacilli</taxon>
        <taxon>Bacillales</taxon>
        <taxon>Bacillaceae</taxon>
        <taxon>Bacillus</taxon>
        <taxon>Bacillus cereus group</taxon>
    </lineage>
</organism>
<accession>A0A073JXP1</accession>
<evidence type="ECO:0000313" key="1">
    <source>
        <dbReference type="EMBL" id="KEK19051.1"/>
    </source>
</evidence>
<dbReference type="EMBL" id="JOTN01000009">
    <property type="protein sequence ID" value="KEK19051.1"/>
    <property type="molecule type" value="Genomic_DNA"/>
</dbReference>
<proteinExistence type="predicted"/>
<comment type="caution">
    <text evidence="1">The sequence shown here is derived from an EMBL/GenBank/DDBJ whole genome shotgun (WGS) entry which is preliminary data.</text>
</comment>
<keyword evidence="2" id="KW-1185">Reference proteome</keyword>
<protein>
    <submittedName>
        <fullName evidence="1">SipW-cognate class signal peptide</fullName>
    </submittedName>
</protein>
<dbReference type="AlphaFoldDB" id="A0A073JXP1"/>
<name>A0A073JXP1_9BACI</name>